<feature type="domain" description="Methyltransferase" evidence="3">
    <location>
        <begin position="47"/>
        <end position="138"/>
    </location>
</feature>
<dbReference type="EMBL" id="JACJQH010000091">
    <property type="protein sequence ID" value="MBD2200470.1"/>
    <property type="molecule type" value="Genomic_DNA"/>
</dbReference>
<keyword evidence="2" id="KW-0808">Transferase</keyword>
<dbReference type="InterPro" id="IPR041698">
    <property type="entry name" value="Methyltransf_25"/>
</dbReference>
<dbReference type="GO" id="GO:0008168">
    <property type="term" value="F:methyltransferase activity"/>
    <property type="evidence" value="ECO:0007669"/>
    <property type="project" value="UniProtKB-KW"/>
</dbReference>
<keyword evidence="1 4" id="KW-0489">Methyltransferase</keyword>
<dbReference type="CDD" id="cd02440">
    <property type="entry name" value="AdoMet_MTases"/>
    <property type="match status" value="1"/>
</dbReference>
<proteinExistence type="predicted"/>
<dbReference type="PANTHER" id="PTHR44942:SF4">
    <property type="entry name" value="METHYLTRANSFERASE TYPE 11 DOMAIN-CONTAINING PROTEIN"/>
    <property type="match status" value="1"/>
</dbReference>
<dbReference type="PANTHER" id="PTHR44942">
    <property type="entry name" value="METHYLTRANSF_11 DOMAIN-CONTAINING PROTEIN"/>
    <property type="match status" value="1"/>
</dbReference>
<evidence type="ECO:0000313" key="5">
    <source>
        <dbReference type="Proteomes" id="UP000658514"/>
    </source>
</evidence>
<dbReference type="Gene3D" id="3.40.50.150">
    <property type="entry name" value="Vaccinia Virus protein VP39"/>
    <property type="match status" value="1"/>
</dbReference>
<keyword evidence="5" id="KW-1185">Reference proteome</keyword>
<evidence type="ECO:0000256" key="1">
    <source>
        <dbReference type="ARBA" id="ARBA00022603"/>
    </source>
</evidence>
<dbReference type="SUPFAM" id="SSF53335">
    <property type="entry name" value="S-adenosyl-L-methionine-dependent methyltransferases"/>
    <property type="match status" value="1"/>
</dbReference>
<evidence type="ECO:0000256" key="2">
    <source>
        <dbReference type="ARBA" id="ARBA00022679"/>
    </source>
</evidence>
<dbReference type="RefSeq" id="WP_190551337.1">
    <property type="nucleotide sequence ID" value="NZ_CAWPNO010000130.1"/>
</dbReference>
<reference evidence="4 5" key="1">
    <citation type="journal article" date="2020" name="ISME J.">
        <title>Comparative genomics reveals insights into cyanobacterial evolution and habitat adaptation.</title>
        <authorList>
            <person name="Chen M.Y."/>
            <person name="Teng W.K."/>
            <person name="Zhao L."/>
            <person name="Hu C.X."/>
            <person name="Zhou Y.K."/>
            <person name="Han B.P."/>
            <person name="Song L.R."/>
            <person name="Shu W.S."/>
        </authorList>
    </citation>
    <scope>NUCLEOTIDE SEQUENCE [LARGE SCALE GENOMIC DNA]</scope>
    <source>
        <strain evidence="4 5">FACHB-288</strain>
    </source>
</reference>
<accession>A0ABR8AML1</accession>
<dbReference type="GO" id="GO:0032259">
    <property type="term" value="P:methylation"/>
    <property type="evidence" value="ECO:0007669"/>
    <property type="project" value="UniProtKB-KW"/>
</dbReference>
<dbReference type="InterPro" id="IPR029063">
    <property type="entry name" value="SAM-dependent_MTases_sf"/>
</dbReference>
<dbReference type="Pfam" id="PF13649">
    <property type="entry name" value="Methyltransf_25"/>
    <property type="match status" value="1"/>
</dbReference>
<gene>
    <name evidence="4" type="ORF">H6G24_34260</name>
</gene>
<dbReference type="InterPro" id="IPR051052">
    <property type="entry name" value="Diverse_substrate_MTase"/>
</dbReference>
<sequence>MTTISTYDPTLFEGAAWYYARYRPQYPPVLFDLLTDKFKLNGQGRLLDLGCGAGLIAIPLHNKFREIFGLDPDADMLQEAKIQALELGANNISWIQDRAENLSQDFGKFQLVTIGRAFHWMQRELLIEHIYNLLANDGGLAIIKTYEDPWNSDHPWKKTAIAVVQSWLGEKRRTGESGQGFWKPLAVSHEEIIAKSSFNRQENFEVKYEKSWTIDSYIGYLYSTAFCLPSFFGSAENRQKFEAELKQSLLAVEPTGTFTEELPITVIAAWKN</sequence>
<protein>
    <submittedName>
        <fullName evidence="4">Class I SAM-dependent methyltransferase</fullName>
    </submittedName>
</protein>
<name>A0ABR8AML1_9CYAN</name>
<dbReference type="Proteomes" id="UP000658514">
    <property type="component" value="Unassembled WGS sequence"/>
</dbReference>
<evidence type="ECO:0000259" key="3">
    <source>
        <dbReference type="Pfam" id="PF13649"/>
    </source>
</evidence>
<evidence type="ECO:0000313" key="4">
    <source>
        <dbReference type="EMBL" id="MBD2200470.1"/>
    </source>
</evidence>
<comment type="caution">
    <text evidence="4">The sequence shown here is derived from an EMBL/GenBank/DDBJ whole genome shotgun (WGS) entry which is preliminary data.</text>
</comment>
<organism evidence="4 5">
    <name type="scientific">Calothrix parietina FACHB-288</name>
    <dbReference type="NCBI Taxonomy" id="2692896"/>
    <lineage>
        <taxon>Bacteria</taxon>
        <taxon>Bacillati</taxon>
        <taxon>Cyanobacteriota</taxon>
        <taxon>Cyanophyceae</taxon>
        <taxon>Nostocales</taxon>
        <taxon>Calotrichaceae</taxon>
        <taxon>Calothrix</taxon>
    </lineage>
</organism>